<dbReference type="EMBL" id="KN822028">
    <property type="protein sequence ID" value="KIM64519.1"/>
    <property type="molecule type" value="Genomic_DNA"/>
</dbReference>
<dbReference type="AlphaFoldDB" id="A0A0C3E7Y2"/>
<keyword evidence="1" id="KW-0812">Transmembrane</keyword>
<keyword evidence="3" id="KW-1185">Reference proteome</keyword>
<dbReference type="Proteomes" id="UP000053989">
    <property type="component" value="Unassembled WGS sequence"/>
</dbReference>
<proteinExistence type="predicted"/>
<name>A0A0C3E7Y2_9AGAM</name>
<evidence type="ECO:0000313" key="3">
    <source>
        <dbReference type="Proteomes" id="UP000053989"/>
    </source>
</evidence>
<reference evidence="2 3" key="1">
    <citation type="submission" date="2014-04" db="EMBL/GenBank/DDBJ databases">
        <authorList>
            <consortium name="DOE Joint Genome Institute"/>
            <person name="Kuo A."/>
            <person name="Kohler A."/>
            <person name="Nagy L.G."/>
            <person name="Floudas D."/>
            <person name="Copeland A."/>
            <person name="Barry K.W."/>
            <person name="Cichocki N."/>
            <person name="Veneault-Fourrey C."/>
            <person name="LaButti K."/>
            <person name="Lindquist E.A."/>
            <person name="Lipzen A."/>
            <person name="Lundell T."/>
            <person name="Morin E."/>
            <person name="Murat C."/>
            <person name="Sun H."/>
            <person name="Tunlid A."/>
            <person name="Henrissat B."/>
            <person name="Grigoriev I.V."/>
            <person name="Hibbett D.S."/>
            <person name="Martin F."/>
            <person name="Nordberg H.P."/>
            <person name="Cantor M.N."/>
            <person name="Hua S.X."/>
        </authorList>
    </citation>
    <scope>NUCLEOTIDE SEQUENCE [LARGE SCALE GENOMIC DNA]</scope>
    <source>
        <strain evidence="2 3">Foug A</strain>
    </source>
</reference>
<accession>A0A0C3E7Y2</accession>
<feature type="transmembrane region" description="Helical" evidence="1">
    <location>
        <begin position="6"/>
        <end position="25"/>
    </location>
</feature>
<dbReference type="InParanoid" id="A0A0C3E7Y2"/>
<sequence length="81" mass="9233">LGKKYVHLVVGSTIYILLMLAGLNLRWCVTRISWHTIFNLGKMLRDPVTTGTSKHLYYVLVYVRLRGFSSHATEGAKLIIQ</sequence>
<feature type="non-terminal residue" evidence="2">
    <location>
        <position position="1"/>
    </location>
</feature>
<keyword evidence="1" id="KW-0472">Membrane</keyword>
<gene>
    <name evidence="2" type="ORF">SCLCIDRAFT_115218</name>
</gene>
<dbReference type="OrthoDB" id="2690740at2759"/>
<protein>
    <submittedName>
        <fullName evidence="2">Uncharacterized protein</fullName>
    </submittedName>
</protein>
<dbReference type="HOGENOM" id="CLU_2580455_0_0_1"/>
<evidence type="ECO:0000256" key="1">
    <source>
        <dbReference type="SAM" id="Phobius"/>
    </source>
</evidence>
<keyword evidence="1" id="KW-1133">Transmembrane helix</keyword>
<reference evidence="3" key="2">
    <citation type="submission" date="2015-01" db="EMBL/GenBank/DDBJ databases">
        <title>Evolutionary Origins and Diversification of the Mycorrhizal Mutualists.</title>
        <authorList>
            <consortium name="DOE Joint Genome Institute"/>
            <consortium name="Mycorrhizal Genomics Consortium"/>
            <person name="Kohler A."/>
            <person name="Kuo A."/>
            <person name="Nagy L.G."/>
            <person name="Floudas D."/>
            <person name="Copeland A."/>
            <person name="Barry K.W."/>
            <person name="Cichocki N."/>
            <person name="Veneault-Fourrey C."/>
            <person name="LaButti K."/>
            <person name="Lindquist E.A."/>
            <person name="Lipzen A."/>
            <person name="Lundell T."/>
            <person name="Morin E."/>
            <person name="Murat C."/>
            <person name="Riley R."/>
            <person name="Ohm R."/>
            <person name="Sun H."/>
            <person name="Tunlid A."/>
            <person name="Henrissat B."/>
            <person name="Grigoriev I.V."/>
            <person name="Hibbett D.S."/>
            <person name="Martin F."/>
        </authorList>
    </citation>
    <scope>NUCLEOTIDE SEQUENCE [LARGE SCALE GENOMIC DNA]</scope>
    <source>
        <strain evidence="3">Foug A</strain>
    </source>
</reference>
<organism evidence="2 3">
    <name type="scientific">Scleroderma citrinum Foug A</name>
    <dbReference type="NCBI Taxonomy" id="1036808"/>
    <lineage>
        <taxon>Eukaryota</taxon>
        <taxon>Fungi</taxon>
        <taxon>Dikarya</taxon>
        <taxon>Basidiomycota</taxon>
        <taxon>Agaricomycotina</taxon>
        <taxon>Agaricomycetes</taxon>
        <taxon>Agaricomycetidae</taxon>
        <taxon>Boletales</taxon>
        <taxon>Sclerodermatineae</taxon>
        <taxon>Sclerodermataceae</taxon>
        <taxon>Scleroderma</taxon>
    </lineage>
</organism>
<evidence type="ECO:0000313" key="2">
    <source>
        <dbReference type="EMBL" id="KIM64519.1"/>
    </source>
</evidence>